<dbReference type="GO" id="GO:0017000">
    <property type="term" value="P:antibiotic biosynthetic process"/>
    <property type="evidence" value="ECO:0007669"/>
    <property type="project" value="InterPro"/>
</dbReference>
<dbReference type="InterPro" id="IPR002692">
    <property type="entry name" value="S45"/>
</dbReference>
<dbReference type="InterPro" id="IPR043146">
    <property type="entry name" value="Penicillin_amidase_N_B-knob"/>
</dbReference>
<dbReference type="Gene3D" id="1.10.439.10">
    <property type="entry name" value="Penicillin Amidohydrolase, domain 1"/>
    <property type="match status" value="1"/>
</dbReference>
<protein>
    <submittedName>
        <fullName evidence="4">Penicillin amidase</fullName>
    </submittedName>
</protein>
<keyword evidence="5" id="KW-1185">Reference proteome</keyword>
<organism evidence="4 5">
    <name type="scientific">Thermogymnomonas acidicola</name>
    <dbReference type="NCBI Taxonomy" id="399579"/>
    <lineage>
        <taxon>Archaea</taxon>
        <taxon>Methanobacteriati</taxon>
        <taxon>Thermoplasmatota</taxon>
        <taxon>Thermoplasmata</taxon>
        <taxon>Thermoplasmatales</taxon>
        <taxon>Thermogymnomonas</taxon>
    </lineage>
</organism>
<comment type="caution">
    <text evidence="4">The sequence shown here is derived from an EMBL/GenBank/DDBJ whole genome shotgun (WGS) entry which is preliminary data.</text>
</comment>
<keyword evidence="3" id="KW-0865">Zymogen</keyword>
<dbReference type="Gene3D" id="2.30.120.10">
    <property type="match status" value="1"/>
</dbReference>
<comment type="similarity">
    <text evidence="1">Belongs to the peptidase S45 family.</text>
</comment>
<dbReference type="Pfam" id="PF01804">
    <property type="entry name" value="Penicil_amidase"/>
    <property type="match status" value="1"/>
</dbReference>
<sequence>MIIIVVVVVASFTPLFTILNPNSGVEQNSRNLVIKNETYFVQGLQRPVAVIEDRYGVYHIYAEDNNDMFLTLGFLQAKERLFQMELIALASMGRLQYLLGSGYANYDRFQTLVGVPVTAQKDWQEMLGNATVNATDAESVQALEAYSEGINDYINYSLAHNLLPLEFKLLGKKPLYWNPVFSIAIQEYMIQVLEFSDDPLLYSLMYSRMGPAINSIIPPFNPIQTYYYAGYSGEPNSTVLAISENNYMVNNTVQSLALRLAEEWDPLNLLGTNPPEHSNEWVVAGNRTSTGHPILVGGPVLSFTLPSIWFQVQLTDPYYKVYGVVLPGEPAVIIGHNENIAWTLTDTEAISWGTFFFVQTVRDGQYLWNGTMHPLTHYHVNGMTVNWTNLGPVMVQDGSTALVMDWMGNRFSNDLGALLGVMRASNYTQFRDALSIWEAPYQNFAFADSSTIADISPGYYPVFADSSGLPYNPNGIMPGNGTEYIVSSIPYSMVPQAVDPASGFIVSSNQRQVGPAYPYWFGDTMSFSPGFRAQLEVDYLEDHTELTLRDMMTLQSENFTDTQAELLLPHIEANLSSSMNASVEDALSILSGWNYSMEPSSKAASVWFFSYMYIFNDTFSHIFEDYGIYPAYRSVLNVSGMGGSFLNTIGIPSLGLALTEMLITGHGLPGLGMNVTQVEVQGVEQAMHYLYSMYPDGNFTWSHFYGFQFPSILGIKSISVGPVTVGGDYNTPNDAPGVGPYNFPASGQSFKMVVNLANISDSFGIYPGGQSGNPASTQYANYINDWANGTYLPLLYYPSYDVFPSRDIMAEISIL</sequence>
<evidence type="ECO:0000256" key="2">
    <source>
        <dbReference type="ARBA" id="ARBA00022801"/>
    </source>
</evidence>
<dbReference type="SUPFAM" id="SSF56235">
    <property type="entry name" value="N-terminal nucleophile aminohydrolases (Ntn hydrolases)"/>
    <property type="match status" value="1"/>
</dbReference>
<evidence type="ECO:0000256" key="1">
    <source>
        <dbReference type="ARBA" id="ARBA00006586"/>
    </source>
</evidence>
<dbReference type="Proteomes" id="UP000632195">
    <property type="component" value="Unassembled WGS sequence"/>
</dbReference>
<dbReference type="GO" id="GO:0016811">
    <property type="term" value="F:hydrolase activity, acting on carbon-nitrogen (but not peptide) bonds, in linear amides"/>
    <property type="evidence" value="ECO:0007669"/>
    <property type="project" value="InterPro"/>
</dbReference>
<dbReference type="PIRSF" id="PIRSF001227">
    <property type="entry name" value="Pen_acylase"/>
    <property type="match status" value="1"/>
</dbReference>
<evidence type="ECO:0000313" key="5">
    <source>
        <dbReference type="Proteomes" id="UP000632195"/>
    </source>
</evidence>
<reference evidence="4" key="1">
    <citation type="journal article" date="2014" name="Int. J. Syst. Evol. Microbiol.">
        <title>Complete genome sequence of Corynebacterium casei LMG S-19264T (=DSM 44701T), isolated from a smear-ripened cheese.</title>
        <authorList>
            <consortium name="US DOE Joint Genome Institute (JGI-PGF)"/>
            <person name="Walter F."/>
            <person name="Albersmeier A."/>
            <person name="Kalinowski J."/>
            <person name="Ruckert C."/>
        </authorList>
    </citation>
    <scope>NUCLEOTIDE SEQUENCE</scope>
    <source>
        <strain evidence="4">JCM 13583</strain>
    </source>
</reference>
<keyword evidence="2" id="KW-0378">Hydrolase</keyword>
<dbReference type="Gene3D" id="1.10.1400.10">
    <property type="match status" value="1"/>
</dbReference>
<dbReference type="InterPro" id="IPR043147">
    <property type="entry name" value="Penicillin_amidase_A-knob"/>
</dbReference>
<dbReference type="InterPro" id="IPR023343">
    <property type="entry name" value="Penicillin_amidase_dom1"/>
</dbReference>
<gene>
    <name evidence="4" type="ORF">GCM10007108_14270</name>
</gene>
<dbReference type="InterPro" id="IPR014395">
    <property type="entry name" value="Pen/GL7ACA/AHL_acylase"/>
</dbReference>
<dbReference type="EMBL" id="BMNY01000002">
    <property type="protein sequence ID" value="GGM77271.1"/>
    <property type="molecule type" value="Genomic_DNA"/>
</dbReference>
<accession>A0AA37BS64</accession>
<evidence type="ECO:0000256" key="3">
    <source>
        <dbReference type="ARBA" id="ARBA00023145"/>
    </source>
</evidence>
<dbReference type="Gene3D" id="3.60.20.10">
    <property type="entry name" value="Glutamine Phosphoribosylpyrophosphate, subunit 1, domain 1"/>
    <property type="match status" value="1"/>
</dbReference>
<evidence type="ECO:0000313" key="4">
    <source>
        <dbReference type="EMBL" id="GGM77271.1"/>
    </source>
</evidence>
<dbReference type="PANTHER" id="PTHR34218">
    <property type="entry name" value="PEPTIDASE S45 PENICILLIN AMIDASE"/>
    <property type="match status" value="1"/>
</dbReference>
<dbReference type="InterPro" id="IPR029055">
    <property type="entry name" value="Ntn_hydrolases_N"/>
</dbReference>
<reference evidence="4" key="2">
    <citation type="submission" date="2022-09" db="EMBL/GenBank/DDBJ databases">
        <authorList>
            <person name="Sun Q."/>
            <person name="Ohkuma M."/>
        </authorList>
    </citation>
    <scope>NUCLEOTIDE SEQUENCE</scope>
    <source>
        <strain evidence="4">JCM 13583</strain>
    </source>
</reference>
<dbReference type="AlphaFoldDB" id="A0AA37BS64"/>
<name>A0AA37BS64_9ARCH</name>
<proteinExistence type="inferred from homology"/>
<dbReference type="PANTHER" id="PTHR34218:SF4">
    <property type="entry name" value="ACYL-HOMOSERINE LACTONE ACYLASE QUIP"/>
    <property type="match status" value="1"/>
</dbReference>